<evidence type="ECO:0000313" key="6">
    <source>
        <dbReference type="Proteomes" id="UP000238479"/>
    </source>
</evidence>
<organism evidence="5 6">
    <name type="scientific">Rosa chinensis</name>
    <name type="common">China rose</name>
    <dbReference type="NCBI Taxonomy" id="74649"/>
    <lineage>
        <taxon>Eukaryota</taxon>
        <taxon>Viridiplantae</taxon>
        <taxon>Streptophyta</taxon>
        <taxon>Embryophyta</taxon>
        <taxon>Tracheophyta</taxon>
        <taxon>Spermatophyta</taxon>
        <taxon>Magnoliopsida</taxon>
        <taxon>eudicotyledons</taxon>
        <taxon>Gunneridae</taxon>
        <taxon>Pentapetalae</taxon>
        <taxon>rosids</taxon>
        <taxon>fabids</taxon>
        <taxon>Rosales</taxon>
        <taxon>Rosaceae</taxon>
        <taxon>Rosoideae</taxon>
        <taxon>Rosoideae incertae sedis</taxon>
        <taxon>Rosa</taxon>
    </lineage>
</organism>
<feature type="domain" description="Legume lectin" evidence="4">
    <location>
        <begin position="26"/>
        <end position="114"/>
    </location>
</feature>
<evidence type="ECO:0000313" key="5">
    <source>
        <dbReference type="EMBL" id="PRQ43181.1"/>
    </source>
</evidence>
<dbReference type="Pfam" id="PF00139">
    <property type="entry name" value="Lectin_legB"/>
    <property type="match status" value="1"/>
</dbReference>
<dbReference type="GO" id="GO:0030246">
    <property type="term" value="F:carbohydrate binding"/>
    <property type="evidence" value="ECO:0007669"/>
    <property type="project" value="UniProtKB-KW"/>
</dbReference>
<comment type="similarity">
    <text evidence="1">Belongs to the leguminous lectin family.</text>
</comment>
<keyword evidence="5" id="KW-0723">Serine/threonine-protein kinase</keyword>
<dbReference type="EMBL" id="PDCK01000041">
    <property type="protein sequence ID" value="PRQ43181.1"/>
    <property type="molecule type" value="Genomic_DNA"/>
</dbReference>
<dbReference type="OMA" id="SANHEFI"/>
<dbReference type="Gramene" id="PRQ43181">
    <property type="protein sequence ID" value="PRQ43181"/>
    <property type="gene ID" value="RchiOBHm_Chr3g0465671"/>
</dbReference>
<comment type="caution">
    <text evidence="5">The sequence shown here is derived from an EMBL/GenBank/DDBJ whole genome shotgun (WGS) entry which is preliminary data.</text>
</comment>
<evidence type="ECO:0000256" key="2">
    <source>
        <dbReference type="ARBA" id="ARBA00022734"/>
    </source>
</evidence>
<keyword evidence="6" id="KW-1185">Reference proteome</keyword>
<dbReference type="EC" id="2.7.11.1" evidence="5"/>
<feature type="signal peptide" evidence="3">
    <location>
        <begin position="1"/>
        <end position="20"/>
    </location>
</feature>
<reference evidence="5 6" key="1">
    <citation type="journal article" date="2018" name="Nat. Genet.">
        <title>The Rosa genome provides new insights in the design of modern roses.</title>
        <authorList>
            <person name="Bendahmane M."/>
        </authorList>
    </citation>
    <scope>NUCLEOTIDE SEQUENCE [LARGE SCALE GENOMIC DNA]</scope>
    <source>
        <strain evidence="6">cv. Old Blush</strain>
    </source>
</reference>
<dbReference type="InterPro" id="IPR001220">
    <property type="entry name" value="Legume_lectin_dom"/>
</dbReference>
<dbReference type="PANTHER" id="PTHR32401">
    <property type="entry name" value="CONCANAVALIN A-LIKE LECTIN FAMILY PROTEIN"/>
    <property type="match status" value="1"/>
</dbReference>
<feature type="chain" id="PRO_5015114946" evidence="3">
    <location>
        <begin position="21"/>
        <end position="119"/>
    </location>
</feature>
<keyword evidence="3" id="KW-0732">Signal</keyword>
<dbReference type="SUPFAM" id="SSF49899">
    <property type="entry name" value="Concanavalin A-like lectins/glucanases"/>
    <property type="match status" value="1"/>
</dbReference>
<evidence type="ECO:0000256" key="3">
    <source>
        <dbReference type="SAM" id="SignalP"/>
    </source>
</evidence>
<evidence type="ECO:0000256" key="1">
    <source>
        <dbReference type="ARBA" id="ARBA00007606"/>
    </source>
</evidence>
<dbReference type="GO" id="GO:0004674">
    <property type="term" value="F:protein serine/threonine kinase activity"/>
    <property type="evidence" value="ECO:0007669"/>
    <property type="project" value="UniProtKB-KW"/>
</dbReference>
<keyword evidence="2" id="KW-0430">Lectin</keyword>
<protein>
    <submittedName>
        <fullName evidence="5">Putative non-specific serine/threonine protein kinase</fullName>
        <ecNumber evidence="5">2.7.11.1</ecNumber>
    </submittedName>
</protein>
<sequence length="119" mass="13061">MADPLILFCALLLFSIPVSSQVNELFFRGFKHVGTNLTFTGIAEFENLGILKLTNDTSRLLGSHAFYTFPIRLKNSTNGKAFSFSTSFAFTIVPEYPKLGGHGVAFTMAPLKDINSLHA</sequence>
<dbReference type="InterPro" id="IPR050258">
    <property type="entry name" value="Leguminous_Lectin"/>
</dbReference>
<dbReference type="PANTHER" id="PTHR32401:SF50">
    <property type="entry name" value="OS07G0133000 PROTEIN"/>
    <property type="match status" value="1"/>
</dbReference>
<gene>
    <name evidence="5" type="ORF">RchiOBHm_Chr3g0465671</name>
</gene>
<proteinExistence type="inferred from homology"/>
<evidence type="ECO:0000259" key="4">
    <source>
        <dbReference type="Pfam" id="PF00139"/>
    </source>
</evidence>
<accession>A0A2P6R9U5</accession>
<dbReference type="InterPro" id="IPR013320">
    <property type="entry name" value="ConA-like_dom_sf"/>
</dbReference>
<dbReference type="STRING" id="74649.A0A2P6R9U5"/>
<dbReference type="Proteomes" id="UP000238479">
    <property type="component" value="Chromosome 3"/>
</dbReference>
<keyword evidence="5" id="KW-0418">Kinase</keyword>
<keyword evidence="5" id="KW-0808">Transferase</keyword>
<dbReference type="AlphaFoldDB" id="A0A2P6R9U5"/>
<name>A0A2P6R9U5_ROSCH</name>
<dbReference type="Gene3D" id="2.60.120.200">
    <property type="match status" value="1"/>
</dbReference>